<sequence length="310" mass="34878">MEPSFLFTSFFYSFLLLTSGYVGTQGSPLHHHHRHRHHHHHREKHEIYDHTSKPTKLFVFGDSYADTGNTRKSLGNSWKEPYGSTFPGKPAGRFSDGRVLTDYLAKFLGLKSPLAYTWMKLGGKKLRNGMNFAFGGSGVFNTLGDLLPNMTTQIDFFQKLMDDSFYTKWDLESSVVLVALAGNDYGAYVGNGGTIEGLQSFIPRVINQLAVNLKRIHGLGATKVIVTSLEPLGCLPRMTLLSSFQQCNTTQNLAVSYHNLLLQQTVDRLNNETKSSTFFILDLYTSFTTLLDQKGNYQGNFDLLLRENIL</sequence>
<evidence type="ECO:0000313" key="8">
    <source>
        <dbReference type="Proteomes" id="UP000231279"/>
    </source>
</evidence>
<dbReference type="InterPro" id="IPR001087">
    <property type="entry name" value="GDSL"/>
</dbReference>
<evidence type="ECO:0000256" key="2">
    <source>
        <dbReference type="ARBA" id="ARBA00022801"/>
    </source>
</evidence>
<evidence type="ECO:0000256" key="6">
    <source>
        <dbReference type="SAM" id="SignalP"/>
    </source>
</evidence>
<reference evidence="8" key="1">
    <citation type="journal article" date="2018" name="Gigascience">
        <title>Genome assembly of the Pink Ipe (Handroanthus impetiginosus, Bignoniaceae), a highly valued, ecologically keystone Neotropical timber forest tree.</title>
        <authorList>
            <person name="Silva-Junior O.B."/>
            <person name="Grattapaglia D."/>
            <person name="Novaes E."/>
            <person name="Collevatti R.G."/>
        </authorList>
    </citation>
    <scope>NUCLEOTIDE SEQUENCE [LARGE SCALE GENOMIC DNA]</scope>
    <source>
        <strain evidence="8">cv. UFG-1</strain>
    </source>
</reference>
<comment type="similarity">
    <text evidence="1">Belongs to the 'GDSL' lipolytic enzyme family.</text>
</comment>
<dbReference type="GO" id="GO:0016042">
    <property type="term" value="P:lipid catabolic process"/>
    <property type="evidence" value="ECO:0007669"/>
    <property type="project" value="UniProtKB-KW"/>
</dbReference>
<keyword evidence="8" id="KW-1185">Reference proteome</keyword>
<evidence type="ECO:0000256" key="5">
    <source>
        <dbReference type="SAM" id="MobiDB-lite"/>
    </source>
</evidence>
<feature type="region of interest" description="Disordered" evidence="5">
    <location>
        <begin position="27"/>
        <end position="46"/>
    </location>
</feature>
<keyword evidence="3" id="KW-0442">Lipid degradation</keyword>
<accession>A0A2G9GJC3</accession>
<feature type="compositionally biased region" description="Basic residues" evidence="5">
    <location>
        <begin position="29"/>
        <end position="43"/>
    </location>
</feature>
<name>A0A2G9GJC3_9LAMI</name>
<evidence type="ECO:0000256" key="3">
    <source>
        <dbReference type="ARBA" id="ARBA00022963"/>
    </source>
</evidence>
<evidence type="ECO:0000256" key="1">
    <source>
        <dbReference type="ARBA" id="ARBA00008668"/>
    </source>
</evidence>
<dbReference type="Proteomes" id="UP000231279">
    <property type="component" value="Unassembled WGS sequence"/>
</dbReference>
<dbReference type="EMBL" id="NKXS01004782">
    <property type="protein sequence ID" value="PIN05404.1"/>
    <property type="molecule type" value="Genomic_DNA"/>
</dbReference>
<evidence type="ECO:0000256" key="4">
    <source>
        <dbReference type="ARBA" id="ARBA00023098"/>
    </source>
</evidence>
<dbReference type="SUPFAM" id="SSF52266">
    <property type="entry name" value="SGNH hydrolase"/>
    <property type="match status" value="1"/>
</dbReference>
<keyword evidence="6" id="KW-0732">Signal</keyword>
<dbReference type="InterPro" id="IPR036514">
    <property type="entry name" value="SGNH_hydro_sf"/>
</dbReference>
<dbReference type="EC" id="3.1.1.1" evidence="7"/>
<proteinExistence type="inferred from homology"/>
<dbReference type="PANTHER" id="PTHR46020:SF32">
    <property type="entry name" value="GDSL ESTERASE_LIPASE"/>
    <property type="match status" value="1"/>
</dbReference>
<dbReference type="Gene3D" id="3.40.50.1110">
    <property type="entry name" value="SGNH hydrolase"/>
    <property type="match status" value="1"/>
</dbReference>
<protein>
    <submittedName>
        <fullName evidence="7">Carboxylesterase</fullName>
        <ecNumber evidence="7">3.1.1.1</ecNumber>
    </submittedName>
</protein>
<dbReference type="Pfam" id="PF00657">
    <property type="entry name" value="Lipase_GDSL"/>
    <property type="match status" value="1"/>
</dbReference>
<feature type="signal peptide" evidence="6">
    <location>
        <begin position="1"/>
        <end position="26"/>
    </location>
</feature>
<evidence type="ECO:0000313" key="7">
    <source>
        <dbReference type="EMBL" id="PIN05404.1"/>
    </source>
</evidence>
<organism evidence="7 8">
    <name type="scientific">Handroanthus impetiginosus</name>
    <dbReference type="NCBI Taxonomy" id="429701"/>
    <lineage>
        <taxon>Eukaryota</taxon>
        <taxon>Viridiplantae</taxon>
        <taxon>Streptophyta</taxon>
        <taxon>Embryophyta</taxon>
        <taxon>Tracheophyta</taxon>
        <taxon>Spermatophyta</taxon>
        <taxon>Magnoliopsida</taxon>
        <taxon>eudicotyledons</taxon>
        <taxon>Gunneridae</taxon>
        <taxon>Pentapetalae</taxon>
        <taxon>asterids</taxon>
        <taxon>lamiids</taxon>
        <taxon>Lamiales</taxon>
        <taxon>Bignoniaceae</taxon>
        <taxon>Crescentiina</taxon>
        <taxon>Tabebuia alliance</taxon>
        <taxon>Handroanthus</taxon>
    </lineage>
</organism>
<feature type="chain" id="PRO_5013836279" evidence="6">
    <location>
        <begin position="27"/>
        <end position="310"/>
    </location>
</feature>
<dbReference type="OrthoDB" id="1600564at2759"/>
<dbReference type="STRING" id="429701.A0A2G9GJC3"/>
<dbReference type="AlphaFoldDB" id="A0A2G9GJC3"/>
<dbReference type="GO" id="GO:0106435">
    <property type="term" value="F:carboxylesterase activity"/>
    <property type="evidence" value="ECO:0007669"/>
    <property type="project" value="UniProtKB-EC"/>
</dbReference>
<keyword evidence="4" id="KW-0443">Lipid metabolism</keyword>
<dbReference type="PANTHER" id="PTHR46020">
    <property type="entry name" value="OSJNBB0059K02.9 PROTEIN"/>
    <property type="match status" value="1"/>
</dbReference>
<gene>
    <name evidence="7" type="ORF">CDL12_22061</name>
</gene>
<keyword evidence="2 7" id="KW-0378">Hydrolase</keyword>
<comment type="caution">
    <text evidence="7">The sequence shown here is derived from an EMBL/GenBank/DDBJ whole genome shotgun (WGS) entry which is preliminary data.</text>
</comment>